<proteinExistence type="predicted"/>
<dbReference type="SUPFAM" id="SSF69754">
    <property type="entry name" value="Ribosome binding protein Y (YfiA homologue)"/>
    <property type="match status" value="1"/>
</dbReference>
<dbReference type="OrthoDB" id="9808702at2"/>
<dbReference type="RefSeq" id="WP_121345123.1">
    <property type="nucleotide sequence ID" value="NZ_RBLG01000002.1"/>
</dbReference>
<name>A0A495PR61_9FLAO</name>
<reference evidence="1 2" key="1">
    <citation type="submission" date="2018-10" db="EMBL/GenBank/DDBJ databases">
        <title>Genomic Encyclopedia of Archaeal and Bacterial Type Strains, Phase II (KMG-II): from individual species to whole genera.</title>
        <authorList>
            <person name="Goeker M."/>
        </authorList>
    </citation>
    <scope>NUCLEOTIDE SEQUENCE [LARGE SCALE GENOMIC DNA]</scope>
    <source>
        <strain evidence="1 2">DSM 19839</strain>
    </source>
</reference>
<dbReference type="Pfam" id="PF02482">
    <property type="entry name" value="Ribosomal_S30AE"/>
    <property type="match status" value="1"/>
</dbReference>
<protein>
    <submittedName>
        <fullName evidence="1">Putative sigma-54 modulation protein</fullName>
    </submittedName>
</protein>
<comment type="caution">
    <text evidence="1">The sequence shown here is derived from an EMBL/GenBank/DDBJ whole genome shotgun (WGS) entry which is preliminary data.</text>
</comment>
<sequence length="99" mass="11459">MEAIFQFVQLSKSERLEELTQKKLDKLENKYDWIIRADVFFKKQDGMDPKGFICNIKLSVPGPQVFAESNETSFEAAMAETVSDLDRQLSKRKAQMNTH</sequence>
<evidence type="ECO:0000313" key="2">
    <source>
        <dbReference type="Proteomes" id="UP000276282"/>
    </source>
</evidence>
<dbReference type="InterPro" id="IPR036567">
    <property type="entry name" value="RHF-like"/>
</dbReference>
<dbReference type="Gene3D" id="3.30.160.100">
    <property type="entry name" value="Ribosome hibernation promotion factor-like"/>
    <property type="match status" value="1"/>
</dbReference>
<evidence type="ECO:0000313" key="1">
    <source>
        <dbReference type="EMBL" id="RKS53093.1"/>
    </source>
</evidence>
<gene>
    <name evidence="1" type="ORF">BC962_1339</name>
</gene>
<dbReference type="InterPro" id="IPR003489">
    <property type="entry name" value="RHF/RaiA"/>
</dbReference>
<dbReference type="Proteomes" id="UP000276282">
    <property type="component" value="Unassembled WGS sequence"/>
</dbReference>
<organism evidence="1 2">
    <name type="scientific">Gillisia mitskevichiae</name>
    <dbReference type="NCBI Taxonomy" id="270921"/>
    <lineage>
        <taxon>Bacteria</taxon>
        <taxon>Pseudomonadati</taxon>
        <taxon>Bacteroidota</taxon>
        <taxon>Flavobacteriia</taxon>
        <taxon>Flavobacteriales</taxon>
        <taxon>Flavobacteriaceae</taxon>
        <taxon>Gillisia</taxon>
    </lineage>
</organism>
<accession>A0A495PR61</accession>
<dbReference type="EMBL" id="RBLG01000002">
    <property type="protein sequence ID" value="RKS53093.1"/>
    <property type="molecule type" value="Genomic_DNA"/>
</dbReference>
<dbReference type="AlphaFoldDB" id="A0A495PR61"/>
<keyword evidence="2" id="KW-1185">Reference proteome</keyword>